<keyword evidence="4 7" id="KW-0378">Hydrolase</keyword>
<comment type="catalytic activity">
    <reaction evidence="6 7">
        <text>beta-D-fructose 6-phosphate = dihydroxyacetone + D-glyceraldehyde 3-phosphate</text>
        <dbReference type="Rhea" id="RHEA:28002"/>
        <dbReference type="ChEBI" id="CHEBI:16016"/>
        <dbReference type="ChEBI" id="CHEBI:57634"/>
        <dbReference type="ChEBI" id="CHEBI:59776"/>
    </reaction>
</comment>
<proteinExistence type="inferred from homology"/>
<dbReference type="eggNOG" id="KOG3870">
    <property type="taxonomic scope" value="Eukaryota"/>
</dbReference>
<comment type="function">
    <text evidence="7">Metal-dependent phosphatase that shows phosphatase activity against several substrates, including fructose-1-phosphate and fructose-6-phosphate. Its preference for fructose-1-phosphate, a strong glycating agent that causes DNA damage rather than a canonical yeast metabolite, suggests a damage-control function in hexose phosphate metabolism.</text>
</comment>
<evidence type="ECO:0000313" key="9">
    <source>
        <dbReference type="EMBL" id="EAU82914.2"/>
    </source>
</evidence>
<dbReference type="Proteomes" id="UP000001861">
    <property type="component" value="Unassembled WGS sequence"/>
</dbReference>
<dbReference type="Gene3D" id="1.20.930.60">
    <property type="match status" value="1"/>
</dbReference>
<dbReference type="OMA" id="FSTCWLY"/>
<dbReference type="VEuPathDB" id="FungiDB:CC1G_05536"/>
<dbReference type="InterPro" id="IPR036075">
    <property type="entry name" value="ARMT-1-like_metal-bd_sf"/>
</dbReference>
<dbReference type="InterPro" id="IPR039763">
    <property type="entry name" value="ARMT1"/>
</dbReference>
<evidence type="ECO:0000256" key="5">
    <source>
        <dbReference type="ARBA" id="ARBA00023211"/>
    </source>
</evidence>
<comment type="caution">
    <text evidence="9">The sequence shown here is derived from an EMBL/GenBank/DDBJ whole genome shotgun (WGS) entry which is preliminary data.</text>
</comment>
<dbReference type="InParanoid" id="A8P5N0"/>
<dbReference type="GO" id="GO:0005634">
    <property type="term" value="C:nucleus"/>
    <property type="evidence" value="ECO:0007669"/>
    <property type="project" value="TreeGrafter"/>
</dbReference>
<evidence type="ECO:0000256" key="1">
    <source>
        <dbReference type="ARBA" id="ARBA00001326"/>
    </source>
</evidence>
<evidence type="ECO:0000256" key="2">
    <source>
        <dbReference type="ARBA" id="ARBA00009519"/>
    </source>
</evidence>
<comment type="cofactor">
    <cofactor evidence="7">
        <name>Mn(2+)</name>
        <dbReference type="ChEBI" id="CHEBI:29035"/>
    </cofactor>
    <cofactor evidence="7">
        <name>Ni(2+)</name>
        <dbReference type="ChEBI" id="CHEBI:49786"/>
    </cofactor>
</comment>
<dbReference type="HOGENOM" id="CLU_030117_2_0_1"/>
<comment type="catalytic activity">
    <reaction evidence="1 7">
        <text>beta-D-fructose 1-phosphate + H2O = D-fructose + phosphate</text>
        <dbReference type="Rhea" id="RHEA:35603"/>
        <dbReference type="ChEBI" id="CHEBI:15377"/>
        <dbReference type="ChEBI" id="CHEBI:37721"/>
        <dbReference type="ChEBI" id="CHEBI:43474"/>
        <dbReference type="ChEBI" id="CHEBI:138881"/>
    </reaction>
</comment>
<gene>
    <name evidence="9" type="ORF">CC1G_05536</name>
</gene>
<dbReference type="EC" id="3.1.3.-" evidence="7"/>
<dbReference type="RefSeq" id="XP_001838983.2">
    <property type="nucleotide sequence ID" value="XM_001838931.2"/>
</dbReference>
<dbReference type="PANTHER" id="PTHR12260">
    <property type="entry name" value="DAMAGE-CONTROL PHOSPHATASE ARMT1"/>
    <property type="match status" value="1"/>
</dbReference>
<dbReference type="GO" id="GO:0006974">
    <property type="term" value="P:DNA damage response"/>
    <property type="evidence" value="ECO:0007669"/>
    <property type="project" value="TreeGrafter"/>
</dbReference>
<keyword evidence="5 7" id="KW-0464">Manganese</keyword>
<dbReference type="FunCoup" id="A8P5N0">
    <property type="interactions" value="123"/>
</dbReference>
<protein>
    <recommendedName>
        <fullName evidence="7">Sugar phosphate phosphatase</fullName>
        <ecNumber evidence="7">3.1.3.-</ecNumber>
    </recommendedName>
</protein>
<organism evidence="9 10">
    <name type="scientific">Coprinopsis cinerea (strain Okayama-7 / 130 / ATCC MYA-4618 / FGSC 9003)</name>
    <name type="common">Inky cap fungus</name>
    <name type="synonym">Hormographiella aspergillata</name>
    <dbReference type="NCBI Taxonomy" id="240176"/>
    <lineage>
        <taxon>Eukaryota</taxon>
        <taxon>Fungi</taxon>
        <taxon>Dikarya</taxon>
        <taxon>Basidiomycota</taxon>
        <taxon>Agaricomycotina</taxon>
        <taxon>Agaricomycetes</taxon>
        <taxon>Agaricomycetidae</taxon>
        <taxon>Agaricales</taxon>
        <taxon>Agaricineae</taxon>
        <taxon>Psathyrellaceae</taxon>
        <taxon>Coprinopsis</taxon>
    </lineage>
</organism>
<keyword evidence="3 7" id="KW-0479">Metal-binding</keyword>
<dbReference type="GO" id="GO:0103026">
    <property type="term" value="F:fructose-1-phosphatase activity"/>
    <property type="evidence" value="ECO:0007669"/>
    <property type="project" value="RHEA"/>
</dbReference>
<evidence type="ECO:0000256" key="3">
    <source>
        <dbReference type="ARBA" id="ARBA00022723"/>
    </source>
</evidence>
<dbReference type="EMBL" id="AACS02000011">
    <property type="protein sequence ID" value="EAU82914.2"/>
    <property type="molecule type" value="Genomic_DNA"/>
</dbReference>
<evidence type="ECO:0000313" key="10">
    <source>
        <dbReference type="Proteomes" id="UP000001861"/>
    </source>
</evidence>
<keyword evidence="10" id="KW-1185">Reference proteome</keyword>
<dbReference type="AlphaFoldDB" id="A8P5N0"/>
<dbReference type="Pfam" id="PF01937">
    <property type="entry name" value="ARMT1-like_dom"/>
    <property type="match status" value="1"/>
</dbReference>
<dbReference type="PANTHER" id="PTHR12260:SF6">
    <property type="entry name" value="DAMAGE-CONTROL PHOSPHATASE ARMT1"/>
    <property type="match status" value="1"/>
</dbReference>
<evidence type="ECO:0000256" key="6">
    <source>
        <dbReference type="ARBA" id="ARBA00048809"/>
    </source>
</evidence>
<evidence type="ECO:0000256" key="4">
    <source>
        <dbReference type="ARBA" id="ARBA00022801"/>
    </source>
</evidence>
<evidence type="ECO:0000256" key="7">
    <source>
        <dbReference type="RuleBase" id="RU367030"/>
    </source>
</evidence>
<dbReference type="OrthoDB" id="541375at2759"/>
<dbReference type="KEGG" id="cci:CC1G_05536"/>
<comment type="similarity">
    <text evidence="2 7">Belongs to the damage-control phosphatase family. Sugar phosphate phosphatase III subfamily.</text>
</comment>
<dbReference type="GO" id="GO:0046872">
    <property type="term" value="F:metal ion binding"/>
    <property type="evidence" value="ECO:0007669"/>
    <property type="project" value="UniProtKB-UniRule"/>
</dbReference>
<comment type="domain">
    <text evidence="7">Subfamily III proteins have a conserved RTxK motif about 40-50 residues from the C-terminus; the threonine may be replaced by serine or cysteine.</text>
</comment>
<sequence length="484" mass="54939">MSFKAPYPPYDPLDKAGYDTVIRRWPIIITSIIDELHNACHFMSLELVDVKDETKKKELEDKVAEGNQIIGKISKLKYEMARDRALEPIPDDGEPLQEIYNKELEALASESKNTWFTAPWLYAECYLYRLLRSYFALTKHWKAYDPFFSNKTKTFKHSGSSVFSPSPLSLTSTELATTVHELEKNKSELENDPSKIEVIFKEMIQMCLWGNATDLSLLTHLTEDDIKNLQTVEKDAQAARSKFILKDDQDEVWNHVKGLDKARVDFVLDNSGFELFTDLVFADFLVTYTPYVSKVVFHPKLIPWFVSDVLPIDFVTIIDQLLDPAFFSDVAEQDTSLLVSEQVKGMASRWKSYVESGVFELSVPLDTPIGADAKAGEFWTTPYPYWNLHEHDPALFESLKKSGLVIFKGDLKLTGDVKWPSWTPFPEAIGPLAGAFPLLSLRTNKADVAVGVPKEVAEQLDQQGEKWRVDGRYALISFVPPASS</sequence>
<dbReference type="GO" id="GO:0097023">
    <property type="term" value="F:fructose 6-phosphate aldolase activity"/>
    <property type="evidence" value="ECO:0007669"/>
    <property type="project" value="RHEA"/>
</dbReference>
<name>A8P5N0_COPC7</name>
<dbReference type="InterPro" id="IPR002791">
    <property type="entry name" value="ARMT1-like_metal-bd"/>
</dbReference>
<feature type="domain" description="Damage-control phosphatase ARMT1-like metal-binding" evidence="8">
    <location>
        <begin position="21"/>
        <end position="459"/>
    </location>
</feature>
<evidence type="ECO:0000259" key="8">
    <source>
        <dbReference type="Pfam" id="PF01937"/>
    </source>
</evidence>
<reference evidence="9 10" key="1">
    <citation type="journal article" date="2010" name="Proc. Natl. Acad. Sci. U.S.A.">
        <title>Insights into evolution of multicellular fungi from the assembled chromosomes of the mushroom Coprinopsis cinerea (Coprinus cinereus).</title>
        <authorList>
            <person name="Stajich J.E."/>
            <person name="Wilke S.K."/>
            <person name="Ahren D."/>
            <person name="Au C.H."/>
            <person name="Birren B.W."/>
            <person name="Borodovsky M."/>
            <person name="Burns C."/>
            <person name="Canback B."/>
            <person name="Casselton L.A."/>
            <person name="Cheng C.K."/>
            <person name="Deng J."/>
            <person name="Dietrich F.S."/>
            <person name="Fargo D.C."/>
            <person name="Farman M.L."/>
            <person name="Gathman A.C."/>
            <person name="Goldberg J."/>
            <person name="Guigo R."/>
            <person name="Hoegger P.J."/>
            <person name="Hooker J.B."/>
            <person name="Huggins A."/>
            <person name="James T.Y."/>
            <person name="Kamada T."/>
            <person name="Kilaru S."/>
            <person name="Kodira C."/>
            <person name="Kues U."/>
            <person name="Kupfer D."/>
            <person name="Kwan H.S."/>
            <person name="Lomsadze A."/>
            <person name="Li W."/>
            <person name="Lilly W.W."/>
            <person name="Ma L.J."/>
            <person name="Mackey A.J."/>
            <person name="Manning G."/>
            <person name="Martin F."/>
            <person name="Muraguchi H."/>
            <person name="Natvig D.O."/>
            <person name="Palmerini H."/>
            <person name="Ramesh M.A."/>
            <person name="Rehmeyer C.J."/>
            <person name="Roe B.A."/>
            <person name="Shenoy N."/>
            <person name="Stanke M."/>
            <person name="Ter-Hovhannisyan V."/>
            <person name="Tunlid A."/>
            <person name="Velagapudi R."/>
            <person name="Vision T.J."/>
            <person name="Zeng Q."/>
            <person name="Zolan M.E."/>
            <person name="Pukkila P.J."/>
        </authorList>
    </citation>
    <scope>NUCLEOTIDE SEQUENCE [LARGE SCALE GENOMIC DNA]</scope>
    <source>
        <strain evidence="10">Okayama-7 / 130 / ATCC MYA-4618 / FGSC 9003</strain>
    </source>
</reference>
<dbReference type="Gene3D" id="3.40.50.10880">
    <property type="entry name" value="Uncharacterised protein PF01937, DUF89, domain 3"/>
    <property type="match status" value="1"/>
</dbReference>
<dbReference type="GeneID" id="6015580"/>
<accession>A8P5N0</accession>
<dbReference type="SUPFAM" id="SSF111321">
    <property type="entry name" value="AF1104-like"/>
    <property type="match status" value="1"/>
</dbReference>